<dbReference type="PANTHER" id="PTHR24320:SF282">
    <property type="entry name" value="WW DOMAIN-CONTAINING OXIDOREDUCTASE"/>
    <property type="match status" value="1"/>
</dbReference>
<keyword evidence="2" id="KW-0521">NADP</keyword>
<protein>
    <recommendedName>
        <fullName evidence="6">Oxidoreductase</fullName>
    </recommendedName>
</protein>
<dbReference type="Proteomes" id="UP000469558">
    <property type="component" value="Unassembled WGS sequence"/>
</dbReference>
<reference evidence="4 5" key="1">
    <citation type="submission" date="2018-05" db="EMBL/GenBank/DDBJ databases">
        <title>Genome sequencing and assembly of the regulated plant pathogen Lachnellula willkommii and related sister species for the development of diagnostic species identification markers.</title>
        <authorList>
            <person name="Giroux E."/>
            <person name="Bilodeau G."/>
        </authorList>
    </citation>
    <scope>NUCLEOTIDE SEQUENCE [LARGE SCALE GENOMIC DNA]</scope>
    <source>
        <strain evidence="4 5">CBS 268.59</strain>
    </source>
</reference>
<evidence type="ECO:0000313" key="4">
    <source>
        <dbReference type="EMBL" id="TVY83051.1"/>
    </source>
</evidence>
<comment type="similarity">
    <text evidence="1">Belongs to the short-chain dehydrogenases/reductases (SDR) family.</text>
</comment>
<evidence type="ECO:0000256" key="1">
    <source>
        <dbReference type="ARBA" id="ARBA00006484"/>
    </source>
</evidence>
<sequence>MPPSTWAAAPPPRGSAAITSLRNLIPTADIRLLIMDHMDLSSVVSAAKDFAETQPKLHGLIANAGIVAEKGSGGVWSQYGMSKLANILHAKELDRLYGPGGVKKGESGGEIWTAAVHPGDVYTDLSRNAMFFGISGLVAARVLNAFGAFTPAEKGAYTSVFCAASAEMEGHMSVGYFVPLGKVAKPSRHARDGELGMKLWAWSVDESGGKGKNLL</sequence>
<dbReference type="OrthoDB" id="191139at2759"/>
<dbReference type="GO" id="GO:0016491">
    <property type="term" value="F:oxidoreductase activity"/>
    <property type="evidence" value="ECO:0007669"/>
    <property type="project" value="UniProtKB-KW"/>
</dbReference>
<evidence type="ECO:0000313" key="5">
    <source>
        <dbReference type="Proteomes" id="UP000469558"/>
    </source>
</evidence>
<accession>A0A8T9CBW4</accession>
<comment type="caution">
    <text evidence="4">The sequence shown here is derived from an EMBL/GenBank/DDBJ whole genome shotgun (WGS) entry which is preliminary data.</text>
</comment>
<keyword evidence="5" id="KW-1185">Reference proteome</keyword>
<dbReference type="PANTHER" id="PTHR24320">
    <property type="entry name" value="RETINOL DEHYDROGENASE"/>
    <property type="match status" value="1"/>
</dbReference>
<keyword evidence="3" id="KW-0560">Oxidoreductase</keyword>
<dbReference type="AlphaFoldDB" id="A0A8T9CBW4"/>
<evidence type="ECO:0008006" key="6">
    <source>
        <dbReference type="Google" id="ProtNLM"/>
    </source>
</evidence>
<gene>
    <name evidence="4" type="ORF">LSUE1_G004572</name>
</gene>
<name>A0A8T9CBW4_9HELO</name>
<dbReference type="SUPFAM" id="SSF51735">
    <property type="entry name" value="NAD(P)-binding Rossmann-fold domains"/>
    <property type="match status" value="1"/>
</dbReference>
<dbReference type="EMBL" id="QGMK01000240">
    <property type="protein sequence ID" value="TVY83051.1"/>
    <property type="molecule type" value="Genomic_DNA"/>
</dbReference>
<proteinExistence type="inferred from homology"/>
<dbReference type="Gene3D" id="3.40.50.720">
    <property type="entry name" value="NAD(P)-binding Rossmann-like Domain"/>
    <property type="match status" value="2"/>
</dbReference>
<evidence type="ECO:0000256" key="2">
    <source>
        <dbReference type="ARBA" id="ARBA00022857"/>
    </source>
</evidence>
<dbReference type="InterPro" id="IPR036291">
    <property type="entry name" value="NAD(P)-bd_dom_sf"/>
</dbReference>
<organism evidence="4 5">
    <name type="scientific">Lachnellula suecica</name>
    <dbReference type="NCBI Taxonomy" id="602035"/>
    <lineage>
        <taxon>Eukaryota</taxon>
        <taxon>Fungi</taxon>
        <taxon>Dikarya</taxon>
        <taxon>Ascomycota</taxon>
        <taxon>Pezizomycotina</taxon>
        <taxon>Leotiomycetes</taxon>
        <taxon>Helotiales</taxon>
        <taxon>Lachnaceae</taxon>
        <taxon>Lachnellula</taxon>
    </lineage>
</organism>
<evidence type="ECO:0000256" key="3">
    <source>
        <dbReference type="ARBA" id="ARBA00023002"/>
    </source>
</evidence>